<sequence>MLMLMWAMRDAVDPEIIDVLLEGGCEVELDEEPFLGVYQEIPIMRLACFAKDNAKLQISAAHKICQRMRDVDKEIKGETPLSFCLHALREDIAMVILQYGAKGKARRGEFKEVVTWKELLRPAYEPPEGLKD</sequence>
<name>A0ABR1HFQ7_9HYPO</name>
<evidence type="ECO:0000313" key="2">
    <source>
        <dbReference type="Proteomes" id="UP001498421"/>
    </source>
</evidence>
<dbReference type="Proteomes" id="UP001498421">
    <property type="component" value="Unassembled WGS sequence"/>
</dbReference>
<proteinExistence type="predicted"/>
<accession>A0ABR1HFQ7</accession>
<dbReference type="EMBL" id="JAZAVK010000143">
    <property type="protein sequence ID" value="KAK7419849.1"/>
    <property type="molecule type" value="Genomic_DNA"/>
</dbReference>
<reference evidence="1 2" key="1">
    <citation type="journal article" date="2025" name="Microbiol. Resour. Announc.">
        <title>Draft genome sequences for Neonectria magnoliae and Neonectria punicea, canker pathogens of Liriodendron tulipifera and Acer saccharum in West Virginia.</title>
        <authorList>
            <person name="Petronek H.M."/>
            <person name="Kasson M.T."/>
            <person name="Metheny A.M."/>
            <person name="Stauder C.M."/>
            <person name="Lovett B."/>
            <person name="Lynch S.C."/>
            <person name="Garnas J.R."/>
            <person name="Kasson L.R."/>
            <person name="Stajich J.E."/>
        </authorList>
    </citation>
    <scope>NUCLEOTIDE SEQUENCE [LARGE SCALE GENOMIC DNA]</scope>
    <source>
        <strain evidence="1 2">NRRL 64651</strain>
    </source>
</reference>
<gene>
    <name evidence="1" type="primary">NPR1_2</name>
    <name evidence="1" type="ORF">QQZ08_010683</name>
</gene>
<evidence type="ECO:0000313" key="1">
    <source>
        <dbReference type="EMBL" id="KAK7419849.1"/>
    </source>
</evidence>
<organism evidence="1 2">
    <name type="scientific">Neonectria magnoliae</name>
    <dbReference type="NCBI Taxonomy" id="2732573"/>
    <lineage>
        <taxon>Eukaryota</taxon>
        <taxon>Fungi</taxon>
        <taxon>Dikarya</taxon>
        <taxon>Ascomycota</taxon>
        <taxon>Pezizomycotina</taxon>
        <taxon>Sordariomycetes</taxon>
        <taxon>Hypocreomycetidae</taxon>
        <taxon>Hypocreales</taxon>
        <taxon>Nectriaceae</taxon>
        <taxon>Neonectria</taxon>
    </lineage>
</organism>
<protein>
    <submittedName>
        <fullName evidence="1">Nitrogen permease reactivator protein</fullName>
    </submittedName>
</protein>
<keyword evidence="2" id="KW-1185">Reference proteome</keyword>
<comment type="caution">
    <text evidence="1">The sequence shown here is derived from an EMBL/GenBank/DDBJ whole genome shotgun (WGS) entry which is preliminary data.</text>
</comment>